<dbReference type="PANTHER" id="PTHR47933">
    <property type="entry name" value="PENTATRICOPEPTIDE REPEAT-CONTAINING PROTEIN 1, MITOCHONDRIAL"/>
    <property type="match status" value="1"/>
</dbReference>
<evidence type="ECO:0000313" key="6">
    <source>
        <dbReference type="Proteomes" id="UP000197138"/>
    </source>
</evidence>
<comment type="caution">
    <text evidence="4">The sequence shown here is derived from an EMBL/GenBank/DDBJ whole genome shotgun (WGS) entry which is preliminary data.</text>
</comment>
<evidence type="ECO:0000256" key="1">
    <source>
        <dbReference type="ARBA" id="ARBA00007626"/>
    </source>
</evidence>
<dbReference type="OrthoDB" id="773543at2759"/>
<dbReference type="Pfam" id="PF13041">
    <property type="entry name" value="PPR_2"/>
    <property type="match status" value="3"/>
</dbReference>
<dbReference type="NCBIfam" id="TIGR00756">
    <property type="entry name" value="PPR"/>
    <property type="match status" value="6"/>
</dbReference>
<dbReference type="Pfam" id="PF01535">
    <property type="entry name" value="PPR"/>
    <property type="match status" value="3"/>
</dbReference>
<evidence type="ECO:0000313" key="7">
    <source>
        <dbReference type="Proteomes" id="UP000233551"/>
    </source>
</evidence>
<keyword evidence="7" id="KW-1185">Reference proteome</keyword>
<reference evidence="4" key="2">
    <citation type="submission" date="2017-06" db="EMBL/GenBank/DDBJ databases">
        <title>The pomegranate genome and the genomics of punicalagin biosynthesis.</title>
        <authorList>
            <person name="Xu C."/>
        </authorList>
    </citation>
    <scope>NUCLEOTIDE SEQUENCE [LARGE SCALE GENOMIC DNA]</scope>
    <source>
        <tissue evidence="4">Fresh leaf</tissue>
    </source>
</reference>
<feature type="repeat" description="PPR" evidence="3">
    <location>
        <begin position="441"/>
        <end position="471"/>
    </location>
</feature>
<evidence type="ECO:0000256" key="2">
    <source>
        <dbReference type="ARBA" id="ARBA00022737"/>
    </source>
</evidence>
<dbReference type="EMBL" id="PGOL01002444">
    <property type="protein sequence ID" value="PKI47898.1"/>
    <property type="molecule type" value="Genomic_DNA"/>
</dbReference>
<evidence type="ECO:0000256" key="3">
    <source>
        <dbReference type="PROSITE-ProRule" id="PRU00708"/>
    </source>
</evidence>
<proteinExistence type="inferred from homology"/>
<feature type="repeat" description="PPR" evidence="3">
    <location>
        <begin position="820"/>
        <end position="854"/>
    </location>
</feature>
<dbReference type="GO" id="GO:0003729">
    <property type="term" value="F:mRNA binding"/>
    <property type="evidence" value="ECO:0007669"/>
    <property type="project" value="TreeGrafter"/>
</dbReference>
<feature type="repeat" description="PPR" evidence="3">
    <location>
        <begin position="371"/>
        <end position="405"/>
    </location>
</feature>
<dbReference type="Proteomes" id="UP000197138">
    <property type="component" value="Unassembled WGS sequence"/>
</dbReference>
<feature type="repeat" description="PPR" evidence="3">
    <location>
        <begin position="193"/>
        <end position="227"/>
    </location>
</feature>
<name>A0A218VWH0_PUNGR</name>
<protein>
    <submittedName>
        <fullName evidence="4">Uncharacterized protein</fullName>
    </submittedName>
</protein>
<dbReference type="InterPro" id="IPR002885">
    <property type="entry name" value="PPR_rpt"/>
</dbReference>
<dbReference type="EMBL" id="MTKT01005809">
    <property type="protein sequence ID" value="OWM64568.1"/>
    <property type="molecule type" value="Genomic_DNA"/>
</dbReference>
<gene>
    <name evidence="4" type="ORF">CDL15_Pgr020535</name>
    <name evidence="5" type="ORF">CRG98_031682</name>
</gene>
<feature type="repeat" description="PPR" evidence="3">
    <location>
        <begin position="1065"/>
        <end position="1099"/>
    </location>
</feature>
<reference evidence="6" key="1">
    <citation type="journal article" date="2017" name="Plant J.">
        <title>The pomegranate (Punica granatum L.) genome and the genomics of punicalagin biosynthesis.</title>
        <authorList>
            <person name="Qin G."/>
            <person name="Xu C."/>
            <person name="Ming R."/>
            <person name="Tang H."/>
            <person name="Guyot R."/>
            <person name="Kramer E.M."/>
            <person name="Hu Y."/>
            <person name="Yi X."/>
            <person name="Qi Y."/>
            <person name="Xu X."/>
            <person name="Gao Z."/>
            <person name="Pan H."/>
            <person name="Jian J."/>
            <person name="Tian Y."/>
            <person name="Yue Z."/>
            <person name="Xu Y."/>
        </authorList>
    </citation>
    <scope>NUCLEOTIDE SEQUENCE [LARGE SCALE GENOMIC DNA]</scope>
    <source>
        <strain evidence="6">cv. Dabenzi</strain>
    </source>
</reference>
<dbReference type="PANTHER" id="PTHR47933:SF59">
    <property type="entry name" value="SAP DOMAIN-CONTAINING PROTEIN"/>
    <property type="match status" value="1"/>
</dbReference>
<dbReference type="PROSITE" id="PS51375">
    <property type="entry name" value="PPR"/>
    <property type="match status" value="10"/>
</dbReference>
<comment type="similarity">
    <text evidence="1">Belongs to the PPR family. P subfamily.</text>
</comment>
<feature type="repeat" description="PPR" evidence="3">
    <location>
        <begin position="960"/>
        <end position="994"/>
    </location>
</feature>
<feature type="repeat" description="PPR" evidence="3">
    <location>
        <begin position="1100"/>
        <end position="1134"/>
    </location>
</feature>
<accession>A0A218VWH0</accession>
<feature type="repeat" description="PPR" evidence="3">
    <location>
        <begin position="1030"/>
        <end position="1064"/>
    </location>
</feature>
<dbReference type="InterPro" id="IPR051240">
    <property type="entry name" value="Mito_RNA-Proc/Resp"/>
</dbReference>
<dbReference type="Gene3D" id="1.25.40.10">
    <property type="entry name" value="Tetratricopeptide repeat domain"/>
    <property type="match status" value="8"/>
</dbReference>
<reference evidence="5 7" key="3">
    <citation type="submission" date="2017-11" db="EMBL/GenBank/DDBJ databases">
        <title>De-novo sequencing of pomegranate (Punica granatum L.) genome.</title>
        <authorList>
            <person name="Akparov Z."/>
            <person name="Amiraslanov A."/>
            <person name="Hajiyeva S."/>
            <person name="Abbasov M."/>
            <person name="Kaur K."/>
            <person name="Hamwieh A."/>
            <person name="Solovyev V."/>
            <person name="Salamov A."/>
            <person name="Braich B."/>
            <person name="Kosarev P."/>
            <person name="Mahmoud A."/>
            <person name="Hajiyev E."/>
            <person name="Babayeva S."/>
            <person name="Izzatullayeva V."/>
            <person name="Mammadov A."/>
            <person name="Mammadov A."/>
            <person name="Sharifova S."/>
            <person name="Ojaghi J."/>
            <person name="Eynullazada K."/>
            <person name="Bayramov B."/>
            <person name="Abdulazimova A."/>
            <person name="Shahmuradov I."/>
        </authorList>
    </citation>
    <scope>NUCLEOTIDE SEQUENCE [LARGE SCALE GENOMIC DNA]</scope>
    <source>
        <strain evidence="5">AG2017</strain>
        <strain evidence="7">cv. AG2017</strain>
        <tissue evidence="5">Leaf</tissue>
    </source>
</reference>
<dbReference type="Proteomes" id="UP000233551">
    <property type="component" value="Unassembled WGS sequence"/>
</dbReference>
<dbReference type="InterPro" id="IPR011990">
    <property type="entry name" value="TPR-like_helical_dom_sf"/>
</dbReference>
<organism evidence="4 6">
    <name type="scientific">Punica granatum</name>
    <name type="common">Pomegranate</name>
    <dbReference type="NCBI Taxonomy" id="22663"/>
    <lineage>
        <taxon>Eukaryota</taxon>
        <taxon>Viridiplantae</taxon>
        <taxon>Streptophyta</taxon>
        <taxon>Embryophyta</taxon>
        <taxon>Tracheophyta</taxon>
        <taxon>Spermatophyta</taxon>
        <taxon>Magnoliopsida</taxon>
        <taxon>eudicotyledons</taxon>
        <taxon>Gunneridae</taxon>
        <taxon>Pentapetalae</taxon>
        <taxon>rosids</taxon>
        <taxon>malvids</taxon>
        <taxon>Myrtales</taxon>
        <taxon>Lythraceae</taxon>
        <taxon>Punica</taxon>
    </lineage>
</organism>
<feature type="repeat" description="PPR" evidence="3">
    <location>
        <begin position="1170"/>
        <end position="1204"/>
    </location>
</feature>
<sequence length="1253" mass="141951">MYPIAAIFRSPRLPVRKVRSLVSYSTATAVAWPLLSPCPPLSSAVRASTTQLIPSAHSFSGIARSVLSKYPHILEGGKARISADSSLRDLLFEVLDVIPDTGRRFLRVSELKPQDVLQILLGFQAECEKERFLATKVEPLWRIFNWAVEHVEGFEHLPSTYRVMALLLARAGLLREAESLLRNVESRGLVLDNAEILSNLIEEYAGLGELDRAIAVYDRVRRQGLVPLPSCYHALIEILVRRRKTQLAFSICWDMVERCTDKLAGEAKRDIDNVVRLLCGSNRIQEVRNLVKKVTFSDLGWQPCSFILNDITARYCEKKDFEDLLSLYRELRCEPDTVSGNRVVNTLCREFGSKRGDQFLLELEDLGFKPDEVTFGILICWSCNEGNLRSALMYLSESLSRGLKPDIFSYNALICGLFNQGMWRNVDEILNEMVDKGTSPDCTTYRILLAGYCKARQFDLLRNVIDEMQKFYFIQLTSLEDPLSKAFEILGFSPQAVRLKRDSHVGYSRAEFFDSLGNGLYLETDLEVFDSKVDAVLHGSIIPDFNELIMKECTSGNPKLDLLLVSEMSLWGQDLSLPVLSALVKELCLSHSSVKETSRLIEKMPTSFDRLDEVTLDSLARFFCKKRLSRKGMAFLGRMLDRKMTVKNETYTAFLASLCKEEDLIEFRKLWDLARKNKWAPGLDDFKLLLERLCGKKLLPEIVELFERMLMYHPISQVCDVFFEKLCSSGFTTMANRLAKEMELRGRFLDHVAKGHFIRGFCLENNHSEALRIFDSTQVDKLVVATDVLVTLIPSLCLAERSTEAVTLGDFLLKKHPSFSLPVHLALLKGYTEAGNFQEASDLFRDLLSKGICPGVEAYDMIFRGICRSNNLNKVEELLALMVRRNLSLSVSSFRMIVRLMCVQGRLNRVLGLKEFMLGQSNSNGLVIYNILIFHLFMTGKSWVVHSILSEMQAKSFLPDEVTYNFLICGFSHCQDYPSSMHYLSAMMSKEHRPSNRSLRNVIRCLCGVSEFGKVRDLCREMESRGWLHSSTMHNMIVNGLVSGGKIREAEAFADRMSEHRSIPNEVIYDGLIRQLCRQGRVGKAVDLLNVMLKKGSVPNASCYNSLINGFCADNDVDSAMDIHAEMLLRGLTPSIKTTSLMIRKCCEVGGIVEAERLLLSVSQAGQTPTREMYNSVINRYRSENNPRKASELVQAMQQIGYEPDFETHWSLISTLNQSKGEHSKVTNQPGFLSRLLSGSGFSWRTDTKSKRS</sequence>
<feature type="repeat" description="PPR" evidence="3">
    <location>
        <begin position="406"/>
        <end position="440"/>
    </location>
</feature>
<dbReference type="STRING" id="22663.A0A218VWH0"/>
<dbReference type="AlphaFoldDB" id="A0A218VWH0"/>
<evidence type="ECO:0000313" key="4">
    <source>
        <dbReference type="EMBL" id="OWM64568.1"/>
    </source>
</evidence>
<dbReference type="GeneID" id="116207424"/>
<keyword evidence="2" id="KW-0677">Repeat</keyword>
<evidence type="ECO:0000313" key="5">
    <source>
        <dbReference type="EMBL" id="PKI47898.1"/>
    </source>
</evidence>